<dbReference type="PANTHER" id="PTHR43031:SF6">
    <property type="entry name" value="THIOSULFATE SULFURTRANSFERASE GLPE"/>
    <property type="match status" value="1"/>
</dbReference>
<gene>
    <name evidence="3 5" type="primary">glpE</name>
    <name evidence="5" type="ORF">ABUE30_14020</name>
</gene>
<evidence type="ECO:0000313" key="6">
    <source>
        <dbReference type="Proteomes" id="UP001629953"/>
    </source>
</evidence>
<evidence type="ECO:0000313" key="5">
    <source>
        <dbReference type="EMBL" id="MFM2486165.1"/>
    </source>
</evidence>
<evidence type="ECO:0000256" key="2">
    <source>
        <dbReference type="ARBA" id="ARBA00022679"/>
    </source>
</evidence>
<dbReference type="Pfam" id="PF00581">
    <property type="entry name" value="Rhodanese"/>
    <property type="match status" value="1"/>
</dbReference>
<feature type="domain" description="Rhodanese" evidence="4">
    <location>
        <begin position="17"/>
        <end position="105"/>
    </location>
</feature>
<comment type="function">
    <text evidence="3">Transferase that catalyzes the transfer of sulfur from thiosulfate to thiophilic acceptors such as cyanide or dithiols. May function in a CysM-independent thiosulfate assimilation pathway by catalyzing the conversion of thiosulfate to sulfite, which can then be used for L-cysteine biosynthesis.</text>
</comment>
<dbReference type="InterPro" id="IPR023695">
    <property type="entry name" value="Thiosulf_sulfurTrfase"/>
</dbReference>
<dbReference type="RefSeq" id="WP_408624448.1">
    <property type="nucleotide sequence ID" value="NZ_JBEQCT010000007.1"/>
</dbReference>
<dbReference type="InterPro" id="IPR001763">
    <property type="entry name" value="Rhodanese-like_dom"/>
</dbReference>
<dbReference type="EC" id="2.8.1.1" evidence="3"/>
<dbReference type="SUPFAM" id="SSF52821">
    <property type="entry name" value="Rhodanese/Cell cycle control phosphatase"/>
    <property type="match status" value="1"/>
</dbReference>
<dbReference type="PANTHER" id="PTHR43031">
    <property type="entry name" value="FAD-DEPENDENT OXIDOREDUCTASE"/>
    <property type="match status" value="1"/>
</dbReference>
<dbReference type="SMART" id="SM00450">
    <property type="entry name" value="RHOD"/>
    <property type="match status" value="1"/>
</dbReference>
<keyword evidence="6" id="KW-1185">Reference proteome</keyword>
<comment type="similarity">
    <text evidence="3">Belongs to the GlpE family.</text>
</comment>
<dbReference type="EMBL" id="JBEQCT010000007">
    <property type="protein sequence ID" value="MFM2486165.1"/>
    <property type="molecule type" value="Genomic_DNA"/>
</dbReference>
<evidence type="ECO:0000259" key="4">
    <source>
        <dbReference type="PROSITE" id="PS50206"/>
    </source>
</evidence>
<dbReference type="InterPro" id="IPR001307">
    <property type="entry name" value="Thiosulphate_STrfase_CS"/>
</dbReference>
<dbReference type="GO" id="GO:0004792">
    <property type="term" value="F:thiosulfate-cyanide sulfurtransferase activity"/>
    <property type="evidence" value="ECO:0007669"/>
    <property type="project" value="UniProtKB-EC"/>
</dbReference>
<organism evidence="5 6">
    <name type="scientific">Celerinatantimonas yamalensis</name>
    <dbReference type="NCBI Taxonomy" id="559956"/>
    <lineage>
        <taxon>Bacteria</taxon>
        <taxon>Pseudomonadati</taxon>
        <taxon>Pseudomonadota</taxon>
        <taxon>Gammaproteobacteria</taxon>
        <taxon>Celerinatantimonadaceae</taxon>
        <taxon>Celerinatantimonas</taxon>
    </lineage>
</organism>
<reference evidence="5 6" key="1">
    <citation type="journal article" date="2013" name="Int. J. Syst. Evol. Microbiol.">
        <title>Celerinatantimonas yamalensis sp. nov., a cold-adapted diazotrophic bacterium from a cold permafrost brine.</title>
        <authorList>
            <person name="Shcherbakova V."/>
            <person name="Chuvilskaya N."/>
            <person name="Rivkina E."/>
            <person name="Demidov N."/>
            <person name="Uchaeva V."/>
            <person name="Suetin S."/>
            <person name="Suzina N."/>
            <person name="Gilichinsky D."/>
        </authorList>
    </citation>
    <scope>NUCLEOTIDE SEQUENCE [LARGE SCALE GENOMIC DNA]</scope>
    <source>
        <strain evidence="5 6">C7</strain>
    </source>
</reference>
<accession>A0ABW9G8Z3</accession>
<keyword evidence="2 3" id="KW-0808">Transferase</keyword>
<dbReference type="CDD" id="cd01444">
    <property type="entry name" value="GlpE_ST"/>
    <property type="match status" value="1"/>
</dbReference>
<comment type="catalytic activity">
    <reaction evidence="3">
        <text>thiosulfate + hydrogen cyanide = thiocyanate + sulfite + 2 H(+)</text>
        <dbReference type="Rhea" id="RHEA:16881"/>
        <dbReference type="ChEBI" id="CHEBI:15378"/>
        <dbReference type="ChEBI" id="CHEBI:17359"/>
        <dbReference type="ChEBI" id="CHEBI:18022"/>
        <dbReference type="ChEBI" id="CHEBI:18407"/>
        <dbReference type="ChEBI" id="CHEBI:33542"/>
        <dbReference type="EC" id="2.8.1.1"/>
    </reaction>
</comment>
<comment type="caution">
    <text evidence="5">The sequence shown here is derived from an EMBL/GenBank/DDBJ whole genome shotgun (WGS) entry which is preliminary data.</text>
</comment>
<comment type="catalytic activity">
    <reaction evidence="3">
        <text>thiosulfate + [thioredoxin]-dithiol = [thioredoxin]-disulfide + hydrogen sulfide + sulfite + 2 H(+)</text>
        <dbReference type="Rhea" id="RHEA:83859"/>
        <dbReference type="Rhea" id="RHEA-COMP:10698"/>
        <dbReference type="Rhea" id="RHEA-COMP:10700"/>
        <dbReference type="ChEBI" id="CHEBI:15378"/>
        <dbReference type="ChEBI" id="CHEBI:17359"/>
        <dbReference type="ChEBI" id="CHEBI:29919"/>
        <dbReference type="ChEBI" id="CHEBI:29950"/>
        <dbReference type="ChEBI" id="CHEBI:33542"/>
        <dbReference type="ChEBI" id="CHEBI:50058"/>
    </reaction>
</comment>
<dbReference type="HAMAP" id="MF_01009">
    <property type="entry name" value="Thiosulf_sulfurtr"/>
    <property type="match status" value="1"/>
</dbReference>
<dbReference type="InterPro" id="IPR050229">
    <property type="entry name" value="GlpE_sulfurtransferase"/>
</dbReference>
<dbReference type="NCBIfam" id="NF001195">
    <property type="entry name" value="PRK00162.1"/>
    <property type="match status" value="1"/>
</dbReference>
<dbReference type="InterPro" id="IPR036873">
    <property type="entry name" value="Rhodanese-like_dom_sf"/>
</dbReference>
<comment type="subcellular location">
    <subcellularLocation>
        <location evidence="3">Cytoplasm</location>
    </subcellularLocation>
</comment>
<protein>
    <recommendedName>
        <fullName evidence="3">Thiosulfate sulfurtransferase GlpE</fullName>
        <ecNumber evidence="3">2.8.1.1</ecNumber>
    </recommendedName>
</protein>
<dbReference type="PROSITE" id="PS50206">
    <property type="entry name" value="RHODANESE_3"/>
    <property type="match status" value="1"/>
</dbReference>
<name>A0ABW9G8Z3_9GAMM</name>
<dbReference type="PROSITE" id="PS00380">
    <property type="entry name" value="RHODANESE_1"/>
    <property type="match status" value="1"/>
</dbReference>
<proteinExistence type="inferred from homology"/>
<dbReference type="Gene3D" id="3.40.250.10">
    <property type="entry name" value="Rhodanese-like domain"/>
    <property type="match status" value="1"/>
</dbReference>
<evidence type="ECO:0000256" key="1">
    <source>
        <dbReference type="ARBA" id="ARBA00022490"/>
    </source>
</evidence>
<evidence type="ECO:0000256" key="3">
    <source>
        <dbReference type="HAMAP-Rule" id="MF_01009"/>
    </source>
</evidence>
<feature type="active site" description="Cysteine persulfide intermediate" evidence="3">
    <location>
        <position position="65"/>
    </location>
</feature>
<dbReference type="Proteomes" id="UP001629953">
    <property type="component" value="Unassembled WGS sequence"/>
</dbReference>
<sequence>MEQFEHISVDDAKRLINEQGAVLADIRDDSAYQQSHVPGAIHLTNQSLMALLEEVAPETPVIVMCYHGISSQSAAQYLLQQGLDAVYSLDGGYEAWVKQADSNDEKR</sequence>
<keyword evidence="1 3" id="KW-0963">Cytoplasm</keyword>